<dbReference type="PANTHER" id="PTHR30069">
    <property type="entry name" value="TONB-DEPENDENT OUTER MEMBRANE RECEPTOR"/>
    <property type="match status" value="1"/>
</dbReference>
<dbReference type="PANTHER" id="PTHR30069:SF29">
    <property type="entry name" value="HEMOGLOBIN AND HEMOGLOBIN-HAPTOGLOBIN-BINDING PROTEIN 1-RELATED"/>
    <property type="match status" value="1"/>
</dbReference>
<keyword evidence="8" id="KW-0675">Receptor</keyword>
<dbReference type="EMBL" id="FOCL01000008">
    <property type="protein sequence ID" value="SEO45800.1"/>
    <property type="molecule type" value="Genomic_DNA"/>
</dbReference>
<keyword evidence="6 11" id="KW-0798">TonB box</keyword>
<dbReference type="AlphaFoldDB" id="A0A1H8PV38"/>
<dbReference type="Gene3D" id="2.170.130.10">
    <property type="entry name" value="TonB-dependent receptor, plug domain"/>
    <property type="match status" value="1"/>
</dbReference>
<evidence type="ECO:0000256" key="3">
    <source>
        <dbReference type="ARBA" id="ARBA00022452"/>
    </source>
</evidence>
<proteinExistence type="inferred from homology"/>
<comment type="subcellular location">
    <subcellularLocation>
        <location evidence="1 10">Cell outer membrane</location>
        <topology evidence="1 10">Multi-pass membrane protein</topology>
    </subcellularLocation>
</comment>
<evidence type="ECO:0000256" key="11">
    <source>
        <dbReference type="RuleBase" id="RU003357"/>
    </source>
</evidence>
<evidence type="ECO:0000259" key="12">
    <source>
        <dbReference type="Pfam" id="PF00593"/>
    </source>
</evidence>
<feature type="domain" description="TonB-dependent receptor plug" evidence="13">
    <location>
        <begin position="64"/>
        <end position="149"/>
    </location>
</feature>
<dbReference type="InterPro" id="IPR039426">
    <property type="entry name" value="TonB-dep_rcpt-like"/>
</dbReference>
<dbReference type="PROSITE" id="PS52016">
    <property type="entry name" value="TONB_DEPENDENT_REC_3"/>
    <property type="match status" value="1"/>
</dbReference>
<evidence type="ECO:0000256" key="8">
    <source>
        <dbReference type="ARBA" id="ARBA00023170"/>
    </source>
</evidence>
<evidence type="ECO:0000259" key="13">
    <source>
        <dbReference type="Pfam" id="PF07715"/>
    </source>
</evidence>
<protein>
    <submittedName>
        <fullName evidence="14">Iron complex outermembrane recepter protein</fullName>
    </submittedName>
</protein>
<dbReference type="GO" id="GO:0044718">
    <property type="term" value="P:siderophore transmembrane transport"/>
    <property type="evidence" value="ECO:0007669"/>
    <property type="project" value="TreeGrafter"/>
</dbReference>
<dbReference type="Gene3D" id="2.40.170.20">
    <property type="entry name" value="TonB-dependent receptor, beta-barrel domain"/>
    <property type="match status" value="1"/>
</dbReference>
<keyword evidence="4 10" id="KW-0812">Transmembrane</keyword>
<dbReference type="Pfam" id="PF00593">
    <property type="entry name" value="TonB_dep_Rec_b-barrel"/>
    <property type="match status" value="1"/>
</dbReference>
<dbReference type="RefSeq" id="WP_091215477.1">
    <property type="nucleotide sequence ID" value="NZ_FOCL01000008.1"/>
</dbReference>
<evidence type="ECO:0000256" key="4">
    <source>
        <dbReference type="ARBA" id="ARBA00022692"/>
    </source>
</evidence>
<dbReference type="OrthoDB" id="9758472at2"/>
<evidence type="ECO:0000256" key="6">
    <source>
        <dbReference type="ARBA" id="ARBA00023077"/>
    </source>
</evidence>
<evidence type="ECO:0000256" key="5">
    <source>
        <dbReference type="ARBA" id="ARBA00022729"/>
    </source>
</evidence>
<evidence type="ECO:0000256" key="10">
    <source>
        <dbReference type="PROSITE-ProRule" id="PRU01360"/>
    </source>
</evidence>
<dbReference type="InterPro" id="IPR037066">
    <property type="entry name" value="Plug_dom_sf"/>
</dbReference>
<evidence type="ECO:0000256" key="9">
    <source>
        <dbReference type="ARBA" id="ARBA00023237"/>
    </source>
</evidence>
<dbReference type="STRING" id="551995.SAMN05192574_108156"/>
<reference evidence="15" key="1">
    <citation type="submission" date="2016-10" db="EMBL/GenBank/DDBJ databases">
        <authorList>
            <person name="Varghese N."/>
            <person name="Submissions S."/>
        </authorList>
    </citation>
    <scope>NUCLEOTIDE SEQUENCE [LARGE SCALE GENOMIC DNA]</scope>
    <source>
        <strain evidence="15">Gh-48</strain>
    </source>
</reference>
<keyword evidence="3 10" id="KW-1134">Transmembrane beta strand</keyword>
<gene>
    <name evidence="14" type="ORF">SAMN05192574_108156</name>
</gene>
<dbReference type="Proteomes" id="UP000198942">
    <property type="component" value="Unassembled WGS sequence"/>
</dbReference>
<keyword evidence="7 10" id="KW-0472">Membrane</keyword>
<evidence type="ECO:0000256" key="7">
    <source>
        <dbReference type="ARBA" id="ARBA00023136"/>
    </source>
</evidence>
<evidence type="ECO:0000313" key="14">
    <source>
        <dbReference type="EMBL" id="SEO45800.1"/>
    </source>
</evidence>
<sequence>MRKQLPILTLLFVALIVFCYGKAIGQTTDTSKRVFNLGQVNIVGLKDSVRSSKLNIHTLNLYNRYDVSHALNLLPGVILTAVGPRNESAINVRGFDIRQVPVYLDGVPLYVPYDGYVDLARYNTFNLSEIIVSKGYSSVLFGPNAEGGAINLISRKPAKPFELNAVAGYLSGAYRLNTNIGGTFGKFYYQVSASQLKRDYFPLSSKFTPVKNEDGGHRDNSYSNDVDLSGKIGFTPTASQEYAVGYTYHHGTKGTPVYAGDDTQNSLFKSPRYWKWPNWDTRGLYLLSNNKLNSTNVIKSRWYYDQFKNEIDSYDNASYNTITKPYAFRSIYDDYTLGGNLTFENTDLKNNNFSIAAHFKQDVHREHNIGEPTRRDADNNFYIGAEDTYHITSALKVNAGVAYNDRRSTQAQQYTNSTISDLPANSNGAWNVQGLIQYDVDNANSLSFSVARKTRFATIKDRYSYKFGTAIPNPDLKAEDALNYDLSYHSLIGGKLSIQASGFYSKINNSIQTVNNVAVDPVTKTNQSQVQNVGRAEYYGAEFAVGYPIIPQLRVDANYTLIVRNNLSAPQIHFTDVPKNKVFASLQYSPLAKLYFLASEEYNSKRYSTSYGTISGAFYLTNVKAHITLVKGFAIEGGVNNLFDRNYTLVEGYPEMGRNYFANVIFNY</sequence>
<comment type="similarity">
    <text evidence="10 11">Belongs to the TonB-dependent receptor family.</text>
</comment>
<evidence type="ECO:0000313" key="15">
    <source>
        <dbReference type="Proteomes" id="UP000198942"/>
    </source>
</evidence>
<dbReference type="InterPro" id="IPR012910">
    <property type="entry name" value="Plug_dom"/>
</dbReference>
<organism evidence="14 15">
    <name type="scientific">Mucilaginibacter gossypiicola</name>
    <dbReference type="NCBI Taxonomy" id="551995"/>
    <lineage>
        <taxon>Bacteria</taxon>
        <taxon>Pseudomonadati</taxon>
        <taxon>Bacteroidota</taxon>
        <taxon>Sphingobacteriia</taxon>
        <taxon>Sphingobacteriales</taxon>
        <taxon>Sphingobacteriaceae</taxon>
        <taxon>Mucilaginibacter</taxon>
    </lineage>
</organism>
<evidence type="ECO:0000256" key="2">
    <source>
        <dbReference type="ARBA" id="ARBA00022448"/>
    </source>
</evidence>
<keyword evidence="5" id="KW-0732">Signal</keyword>
<dbReference type="InterPro" id="IPR000531">
    <property type="entry name" value="Beta-barrel_TonB"/>
</dbReference>
<dbReference type="InterPro" id="IPR036942">
    <property type="entry name" value="Beta-barrel_TonB_sf"/>
</dbReference>
<name>A0A1H8PV38_9SPHI</name>
<keyword evidence="9 10" id="KW-0998">Cell outer membrane</keyword>
<evidence type="ECO:0000256" key="1">
    <source>
        <dbReference type="ARBA" id="ARBA00004571"/>
    </source>
</evidence>
<dbReference type="GO" id="GO:0009279">
    <property type="term" value="C:cell outer membrane"/>
    <property type="evidence" value="ECO:0007669"/>
    <property type="project" value="UniProtKB-SubCell"/>
</dbReference>
<feature type="domain" description="TonB-dependent receptor-like beta-barrel" evidence="12">
    <location>
        <begin position="233"/>
        <end position="642"/>
    </location>
</feature>
<dbReference type="SUPFAM" id="SSF56935">
    <property type="entry name" value="Porins"/>
    <property type="match status" value="1"/>
</dbReference>
<dbReference type="Pfam" id="PF07715">
    <property type="entry name" value="Plug"/>
    <property type="match status" value="1"/>
</dbReference>
<keyword evidence="2 10" id="KW-0813">Transport</keyword>
<accession>A0A1H8PV38</accession>
<keyword evidence="15" id="KW-1185">Reference proteome</keyword>
<dbReference type="GO" id="GO:0015344">
    <property type="term" value="F:siderophore uptake transmembrane transporter activity"/>
    <property type="evidence" value="ECO:0007669"/>
    <property type="project" value="TreeGrafter"/>
</dbReference>